<reference evidence="1" key="2">
    <citation type="submission" date="2022-10" db="EMBL/GenBank/DDBJ databases">
        <authorList>
            <consortium name="ENA_rothamsted_submissions"/>
            <consortium name="culmorum"/>
            <person name="King R."/>
        </authorList>
    </citation>
    <scope>NUCLEOTIDE SEQUENCE</scope>
</reference>
<evidence type="ECO:0000313" key="2">
    <source>
        <dbReference type="Proteomes" id="UP001153620"/>
    </source>
</evidence>
<sequence>MESPLNFEVDSYDRLTSNHISQLLSGKDLNLDDSEMHYLSSIIDFSWHNMAPNLKQIILSSEMNFQGEIIKIRYLDERIPKAFESISTQQIIQILSSEMLVVGKKLESSVNFYIDRKFIPEDAKLIDFDYKFGYDYIHNYLTIDELTLNRTMNLTLEEFTNKFLNQSFEAQCMIFDQVLSNIYFKSIIIDPIKDEYKFLHKTSDELIEKSEKDKIVILSSEAGAGKTVTFQQLAIKIKEMFPTRWVSFIDLKDYIKFYMRNEIVENVESLLENIFNLNFDKNEFEWQVFVESFRIGNVILLWNGFDEISPAYNNFIINVIERIYKNTKNIQFVCTRPLYSKQLRDTLKLIVSSGFSVSNEQMSNEHSSSEGMSVVTTTQSPVGKALNFINSANFSVKTSMTEMCQLMHEYVGRKKMEKFSEKSECMRQKLRIEESENRVECNENPKPENSMMMPENKPKVLAFGFADILCDMPLFNKTIDAQFDRTLNLFKRIFKPEQVPCMKYKLNGLKSDSPLVRDLESSEELSVILLCQAFFDTFQFRVIDTLVKQDTAIFDKLGISMCMKMNMKMNMKEHETKRAYELGIMAWEMQEDAVMDQMRAANFDFKRTFISGMLECYLNNMYGM</sequence>
<dbReference type="InterPro" id="IPR027417">
    <property type="entry name" value="P-loop_NTPase"/>
</dbReference>
<reference evidence="1" key="1">
    <citation type="submission" date="2022-01" db="EMBL/GenBank/DDBJ databases">
        <authorList>
            <person name="King R."/>
        </authorList>
    </citation>
    <scope>NUCLEOTIDE SEQUENCE</scope>
</reference>
<dbReference type="EMBL" id="OU895880">
    <property type="protein sequence ID" value="CAG9811995.1"/>
    <property type="molecule type" value="Genomic_DNA"/>
</dbReference>
<protein>
    <recommendedName>
        <fullName evidence="3">NACHT domain-containing protein</fullName>
    </recommendedName>
</protein>
<dbReference type="Proteomes" id="UP001153620">
    <property type="component" value="Chromosome 4"/>
</dbReference>
<evidence type="ECO:0008006" key="3">
    <source>
        <dbReference type="Google" id="ProtNLM"/>
    </source>
</evidence>
<accession>A0A9N9S7D4</accession>
<proteinExistence type="predicted"/>
<name>A0A9N9S7D4_9DIPT</name>
<evidence type="ECO:0000313" key="1">
    <source>
        <dbReference type="EMBL" id="CAG9811995.1"/>
    </source>
</evidence>
<dbReference type="OrthoDB" id="7739966at2759"/>
<gene>
    <name evidence="1" type="ORF">CHIRRI_LOCUS14802</name>
</gene>
<dbReference type="SUPFAM" id="SSF52540">
    <property type="entry name" value="P-loop containing nucleoside triphosphate hydrolases"/>
    <property type="match status" value="1"/>
</dbReference>
<organism evidence="1 2">
    <name type="scientific">Chironomus riparius</name>
    <dbReference type="NCBI Taxonomy" id="315576"/>
    <lineage>
        <taxon>Eukaryota</taxon>
        <taxon>Metazoa</taxon>
        <taxon>Ecdysozoa</taxon>
        <taxon>Arthropoda</taxon>
        <taxon>Hexapoda</taxon>
        <taxon>Insecta</taxon>
        <taxon>Pterygota</taxon>
        <taxon>Neoptera</taxon>
        <taxon>Endopterygota</taxon>
        <taxon>Diptera</taxon>
        <taxon>Nematocera</taxon>
        <taxon>Chironomoidea</taxon>
        <taxon>Chironomidae</taxon>
        <taxon>Chironominae</taxon>
        <taxon>Chironomus</taxon>
    </lineage>
</organism>
<dbReference type="Gene3D" id="3.40.50.300">
    <property type="entry name" value="P-loop containing nucleotide triphosphate hydrolases"/>
    <property type="match status" value="1"/>
</dbReference>
<keyword evidence="2" id="KW-1185">Reference proteome</keyword>
<dbReference type="AlphaFoldDB" id="A0A9N9S7D4"/>